<keyword evidence="1" id="KW-1133">Transmembrane helix</keyword>
<dbReference type="AlphaFoldDB" id="A0A917X6I9"/>
<keyword evidence="1" id="KW-0472">Membrane</keyword>
<dbReference type="RefSeq" id="WP_229837015.1">
    <property type="nucleotide sequence ID" value="NZ_BMPI01000084.1"/>
</dbReference>
<feature type="transmembrane region" description="Helical" evidence="1">
    <location>
        <begin position="57"/>
        <end position="74"/>
    </location>
</feature>
<protein>
    <recommendedName>
        <fullName evidence="4">CDP-alcohol phosphatidyltransferase</fullName>
    </recommendedName>
</protein>
<evidence type="ECO:0000313" key="3">
    <source>
        <dbReference type="Proteomes" id="UP000642070"/>
    </source>
</evidence>
<feature type="transmembrane region" description="Helical" evidence="1">
    <location>
        <begin position="170"/>
        <end position="190"/>
    </location>
</feature>
<reference evidence="2" key="2">
    <citation type="submission" date="2020-09" db="EMBL/GenBank/DDBJ databases">
        <authorList>
            <person name="Sun Q."/>
            <person name="Ohkuma M."/>
        </authorList>
    </citation>
    <scope>NUCLEOTIDE SEQUENCE</scope>
    <source>
        <strain evidence="2">JCM 19831</strain>
    </source>
</reference>
<proteinExistence type="predicted"/>
<dbReference type="Gene3D" id="1.20.120.1760">
    <property type="match status" value="1"/>
</dbReference>
<gene>
    <name evidence="2" type="ORF">GCM10007977_097550</name>
</gene>
<evidence type="ECO:0000256" key="1">
    <source>
        <dbReference type="SAM" id="Phobius"/>
    </source>
</evidence>
<reference evidence="2" key="1">
    <citation type="journal article" date="2014" name="Int. J. Syst. Evol. Microbiol.">
        <title>Complete genome sequence of Corynebacterium casei LMG S-19264T (=DSM 44701T), isolated from a smear-ripened cheese.</title>
        <authorList>
            <consortium name="US DOE Joint Genome Institute (JGI-PGF)"/>
            <person name="Walter F."/>
            <person name="Albersmeier A."/>
            <person name="Kalinowski J."/>
            <person name="Ruckert C."/>
        </authorList>
    </citation>
    <scope>NUCLEOTIDE SEQUENCE</scope>
    <source>
        <strain evidence="2">JCM 19831</strain>
    </source>
</reference>
<dbReference type="GO" id="GO:0016020">
    <property type="term" value="C:membrane"/>
    <property type="evidence" value="ECO:0007669"/>
    <property type="project" value="InterPro"/>
</dbReference>
<keyword evidence="1" id="KW-0812">Transmembrane</keyword>
<sequence>MPAPSPSLDWDGYAERWSRSHGGYDPRTASPVVRGWLRLSFRIGSALIRAGVRSPNAVTAAGLLLAAAVPMTALGGRRAAVAGAVLVLLSAVADSVDGVLAVVTGRASRLGQVWDSAADRLSEAAWMTAFWLLGAPAWLAVGGTGLMWLHEYLRARATVAGMSGIGTVTVAERPTRVLLAIFGLLAAAAVPAGATAALVVTAVLGITGLVQLVIAVRKALTPDR</sequence>
<dbReference type="InterPro" id="IPR043130">
    <property type="entry name" value="CDP-OH_PTrfase_TM_dom"/>
</dbReference>
<dbReference type="InterPro" id="IPR000462">
    <property type="entry name" value="CDP-OH_P_trans"/>
</dbReference>
<dbReference type="GO" id="GO:0008654">
    <property type="term" value="P:phospholipid biosynthetic process"/>
    <property type="evidence" value="ECO:0007669"/>
    <property type="project" value="InterPro"/>
</dbReference>
<dbReference type="Proteomes" id="UP000642070">
    <property type="component" value="Unassembled WGS sequence"/>
</dbReference>
<accession>A0A917X6I9</accession>
<dbReference type="Pfam" id="PF01066">
    <property type="entry name" value="CDP-OH_P_transf"/>
    <property type="match status" value="1"/>
</dbReference>
<dbReference type="GO" id="GO:0016780">
    <property type="term" value="F:phosphotransferase activity, for other substituted phosphate groups"/>
    <property type="evidence" value="ECO:0007669"/>
    <property type="project" value="InterPro"/>
</dbReference>
<dbReference type="EMBL" id="BMPI01000084">
    <property type="protein sequence ID" value="GGM80562.1"/>
    <property type="molecule type" value="Genomic_DNA"/>
</dbReference>
<feature type="transmembrane region" description="Helical" evidence="1">
    <location>
        <begin position="124"/>
        <end position="149"/>
    </location>
</feature>
<name>A0A917X6I9_9ACTN</name>
<evidence type="ECO:0000313" key="2">
    <source>
        <dbReference type="EMBL" id="GGM80562.1"/>
    </source>
</evidence>
<organism evidence="2 3">
    <name type="scientific">Dactylosporangium sucinum</name>
    <dbReference type="NCBI Taxonomy" id="1424081"/>
    <lineage>
        <taxon>Bacteria</taxon>
        <taxon>Bacillati</taxon>
        <taxon>Actinomycetota</taxon>
        <taxon>Actinomycetes</taxon>
        <taxon>Micromonosporales</taxon>
        <taxon>Micromonosporaceae</taxon>
        <taxon>Dactylosporangium</taxon>
    </lineage>
</organism>
<keyword evidence="3" id="KW-1185">Reference proteome</keyword>
<feature type="transmembrane region" description="Helical" evidence="1">
    <location>
        <begin position="81"/>
        <end position="104"/>
    </location>
</feature>
<comment type="caution">
    <text evidence="2">The sequence shown here is derived from an EMBL/GenBank/DDBJ whole genome shotgun (WGS) entry which is preliminary data.</text>
</comment>
<evidence type="ECO:0008006" key="4">
    <source>
        <dbReference type="Google" id="ProtNLM"/>
    </source>
</evidence>